<dbReference type="AlphaFoldDB" id="A0A2P7B822"/>
<protein>
    <submittedName>
        <fullName evidence="2">Uncharacterized protein</fullName>
    </submittedName>
</protein>
<accession>A0A2P7B822</accession>
<gene>
    <name evidence="2" type="ORF">CU102_25420</name>
</gene>
<sequence length="208" mass="24450">MASIELNNLPFPDSNIDDEKPNLALGRFMTVWAQIEVVCGFLFRKLTDLNYDLTMIIFDNVSNVDQLAMLTQICELLPKEEHRVELQGLFAEVQKFSTIRNKIVHASWGEFNREPARFSSNLTSQQMDEIFNETQKGKSLADKLIFPVTRMEKFIPEMINLRDRLEKSLDAIEIPDGPLSRHQRKMEEHRREMLERRDKWLAERDQKP</sequence>
<feature type="region of interest" description="Disordered" evidence="1">
    <location>
        <begin position="176"/>
        <end position="208"/>
    </location>
</feature>
<evidence type="ECO:0000313" key="3">
    <source>
        <dbReference type="Proteomes" id="UP000241444"/>
    </source>
</evidence>
<reference evidence="3" key="1">
    <citation type="submission" date="2017-11" db="EMBL/GenBank/DDBJ databases">
        <authorList>
            <person name="Kuznetsova I."/>
            <person name="Sazanova A."/>
            <person name="Chirak E."/>
            <person name="Safronova V."/>
            <person name="Willems A."/>
        </authorList>
    </citation>
    <scope>NUCLEOTIDE SEQUENCE [LARGE SCALE GENOMIC DNA]</scope>
    <source>
        <strain evidence="3">STM 196</strain>
    </source>
</reference>
<evidence type="ECO:0000313" key="2">
    <source>
        <dbReference type="EMBL" id="PSH62598.1"/>
    </source>
</evidence>
<dbReference type="RefSeq" id="WP_106713860.1">
    <property type="nucleotide sequence ID" value="NZ_PGGO01000029.1"/>
</dbReference>
<feature type="compositionally biased region" description="Basic and acidic residues" evidence="1">
    <location>
        <begin position="185"/>
        <end position="208"/>
    </location>
</feature>
<keyword evidence="3" id="KW-1185">Reference proteome</keyword>
<dbReference type="OrthoDB" id="8114840at2"/>
<proteinExistence type="predicted"/>
<evidence type="ECO:0000256" key="1">
    <source>
        <dbReference type="SAM" id="MobiDB-lite"/>
    </source>
</evidence>
<name>A0A2P7B822_9HYPH</name>
<dbReference type="Proteomes" id="UP000241444">
    <property type="component" value="Unassembled WGS sequence"/>
</dbReference>
<dbReference type="EMBL" id="PGGO01000029">
    <property type="protein sequence ID" value="PSH62598.1"/>
    <property type="molecule type" value="Genomic_DNA"/>
</dbReference>
<organism evidence="2 3">
    <name type="scientific">Phyllobacterium brassicacearum</name>
    <dbReference type="NCBI Taxonomy" id="314235"/>
    <lineage>
        <taxon>Bacteria</taxon>
        <taxon>Pseudomonadati</taxon>
        <taxon>Pseudomonadota</taxon>
        <taxon>Alphaproteobacteria</taxon>
        <taxon>Hyphomicrobiales</taxon>
        <taxon>Phyllobacteriaceae</taxon>
        <taxon>Phyllobacterium</taxon>
    </lineage>
</organism>
<comment type="caution">
    <text evidence="2">The sequence shown here is derived from an EMBL/GenBank/DDBJ whole genome shotgun (WGS) entry which is preliminary data.</text>
</comment>